<evidence type="ECO:0000313" key="3">
    <source>
        <dbReference type="Proteomes" id="UP000005551"/>
    </source>
</evidence>
<organism evidence="2 3">
    <name type="scientific">Nitritalea halalkaliphila LW7</name>
    <dbReference type="NCBI Taxonomy" id="1189621"/>
    <lineage>
        <taxon>Bacteria</taxon>
        <taxon>Pseudomonadati</taxon>
        <taxon>Bacteroidota</taxon>
        <taxon>Cytophagia</taxon>
        <taxon>Cytophagales</taxon>
        <taxon>Cyclobacteriaceae</taxon>
        <taxon>Nitritalea</taxon>
    </lineage>
</organism>
<gene>
    <name evidence="2" type="ORF">A3SI_08821</name>
</gene>
<proteinExistence type="predicted"/>
<sequence>MRFLLLIPVYFFANVALYADDERIVNATTIVYVGLLILFFWIPGYRRRRDENRRKARIMQELRWEYEQRRALEREFNRRNR</sequence>
<dbReference type="AlphaFoldDB" id="I5C4P1"/>
<comment type="caution">
    <text evidence="2">The sequence shown here is derived from an EMBL/GenBank/DDBJ whole genome shotgun (WGS) entry which is preliminary data.</text>
</comment>
<feature type="transmembrane region" description="Helical" evidence="1">
    <location>
        <begin position="29"/>
        <end position="45"/>
    </location>
</feature>
<reference evidence="2 3" key="1">
    <citation type="submission" date="2012-05" db="EMBL/GenBank/DDBJ databases">
        <title>Genome sequence of Nitritalea halalkaliphila LW7.</title>
        <authorList>
            <person name="Jangir P.K."/>
            <person name="Singh A."/>
            <person name="Shivaji S."/>
            <person name="Sharma R."/>
        </authorList>
    </citation>
    <scope>NUCLEOTIDE SEQUENCE [LARGE SCALE GENOMIC DNA]</scope>
    <source>
        <strain evidence="2 3">LW7</strain>
    </source>
</reference>
<protein>
    <submittedName>
        <fullName evidence="2">Uncharacterized protein</fullName>
    </submittedName>
</protein>
<name>I5C4P1_9BACT</name>
<evidence type="ECO:0000313" key="2">
    <source>
        <dbReference type="EMBL" id="EIM76793.1"/>
    </source>
</evidence>
<keyword evidence="1" id="KW-0812">Transmembrane</keyword>
<accession>I5C4P1</accession>
<evidence type="ECO:0000256" key="1">
    <source>
        <dbReference type="SAM" id="Phobius"/>
    </source>
</evidence>
<keyword evidence="1" id="KW-1133">Transmembrane helix</keyword>
<keyword evidence="3" id="KW-1185">Reference proteome</keyword>
<keyword evidence="1" id="KW-0472">Membrane</keyword>
<dbReference type="Proteomes" id="UP000005551">
    <property type="component" value="Unassembled WGS sequence"/>
</dbReference>
<dbReference type="EMBL" id="AJYA01000018">
    <property type="protein sequence ID" value="EIM76793.1"/>
    <property type="molecule type" value="Genomic_DNA"/>
</dbReference>